<keyword evidence="8" id="KW-1185">Reference proteome</keyword>
<evidence type="ECO:0000256" key="4">
    <source>
        <dbReference type="ARBA" id="ARBA00023136"/>
    </source>
</evidence>
<dbReference type="InterPro" id="IPR007237">
    <property type="entry name" value="CD20-like"/>
</dbReference>
<dbReference type="PANTHER" id="PTHR15260">
    <property type="entry name" value="SARCOSPAN"/>
    <property type="match status" value="1"/>
</dbReference>
<accession>A0A672UQF3</accession>
<feature type="transmembrane region" description="Helical" evidence="6">
    <location>
        <begin position="53"/>
        <end position="75"/>
    </location>
</feature>
<keyword evidence="2 6" id="KW-0812">Transmembrane</keyword>
<dbReference type="Ensembl" id="ENSSHBT00005020022.1">
    <property type="protein sequence ID" value="ENSSHBP00005016732.1"/>
    <property type="gene ID" value="ENSSHBG00005014543.1"/>
</dbReference>
<name>A0A672UQF3_STRHB</name>
<gene>
    <name evidence="7" type="primary">SSPN</name>
</gene>
<dbReference type="PANTHER" id="PTHR15260:SF1">
    <property type="entry name" value="SARCOSPAN"/>
    <property type="match status" value="1"/>
</dbReference>
<dbReference type="GeneTree" id="ENSGT00390000007747"/>
<dbReference type="Proteomes" id="UP000472266">
    <property type="component" value="Chromosome 4"/>
</dbReference>
<organism evidence="7 8">
    <name type="scientific">Strigops habroptila</name>
    <name type="common">Kakapo</name>
    <dbReference type="NCBI Taxonomy" id="2489341"/>
    <lineage>
        <taxon>Eukaryota</taxon>
        <taxon>Metazoa</taxon>
        <taxon>Chordata</taxon>
        <taxon>Craniata</taxon>
        <taxon>Vertebrata</taxon>
        <taxon>Euteleostomi</taxon>
        <taxon>Archelosauria</taxon>
        <taxon>Archosauria</taxon>
        <taxon>Dinosauria</taxon>
        <taxon>Saurischia</taxon>
        <taxon>Theropoda</taxon>
        <taxon>Coelurosauria</taxon>
        <taxon>Aves</taxon>
        <taxon>Neognathae</taxon>
        <taxon>Neoaves</taxon>
        <taxon>Telluraves</taxon>
        <taxon>Australaves</taxon>
        <taxon>Psittaciformes</taxon>
        <taxon>Psittacidae</taxon>
        <taxon>Strigops</taxon>
    </lineage>
</organism>
<keyword evidence="4 6" id="KW-0472">Membrane</keyword>
<keyword evidence="3 6" id="KW-1133">Transmembrane helix</keyword>
<dbReference type="GO" id="GO:0016010">
    <property type="term" value="C:dystrophin-associated glycoprotein complex"/>
    <property type="evidence" value="ECO:0007669"/>
    <property type="project" value="InterPro"/>
</dbReference>
<evidence type="ECO:0000313" key="7">
    <source>
        <dbReference type="Ensembl" id="ENSSHBP00005016732.1"/>
    </source>
</evidence>
<feature type="compositionally biased region" description="Basic and acidic residues" evidence="5">
    <location>
        <begin position="32"/>
        <end position="44"/>
    </location>
</feature>
<dbReference type="Pfam" id="PF04103">
    <property type="entry name" value="CD20"/>
    <property type="match status" value="1"/>
</dbReference>
<evidence type="ECO:0000256" key="3">
    <source>
        <dbReference type="ARBA" id="ARBA00022989"/>
    </source>
</evidence>
<sequence>LGKIHNLPGMDNFQPWKIESAMKKKKQRKKTKGDPKTGQEEESHTCCGCRFPLLFALLQLALGVSVTVLGFLMASISSSLLVRDTPYWAGIIVCVVALVGFVMLCISYQPDEKTCVQFTVKKCGCKCLPAHLHDWG</sequence>
<evidence type="ECO:0000256" key="1">
    <source>
        <dbReference type="ARBA" id="ARBA00004141"/>
    </source>
</evidence>
<reference evidence="7 8" key="1">
    <citation type="submission" date="2019-11" db="EMBL/GenBank/DDBJ databases">
        <title>Strigops habroptila (kakapo) genome, bStrHab1, primary haplotype, v2.</title>
        <authorList>
            <person name="Jarvis E.D."/>
            <person name="Howard J."/>
            <person name="Rhie A."/>
            <person name="Phillippy A."/>
            <person name="Korlach J."/>
            <person name="Digby A."/>
            <person name="Iorns D."/>
            <person name="Eason D."/>
            <person name="Robertson B."/>
            <person name="Raemaekers T."/>
            <person name="Howe K."/>
            <person name="Lewin H."/>
            <person name="Damas J."/>
            <person name="Hastie A."/>
            <person name="Tracey A."/>
            <person name="Chow W."/>
            <person name="Fedrigo O."/>
        </authorList>
    </citation>
    <scope>NUCLEOTIDE SEQUENCE [LARGE SCALE GENOMIC DNA]</scope>
</reference>
<feature type="transmembrane region" description="Helical" evidence="6">
    <location>
        <begin position="87"/>
        <end position="108"/>
    </location>
</feature>
<evidence type="ECO:0000256" key="6">
    <source>
        <dbReference type="SAM" id="Phobius"/>
    </source>
</evidence>
<comment type="subcellular location">
    <subcellularLocation>
        <location evidence="1">Membrane</location>
        <topology evidence="1">Multi-pass membrane protein</topology>
    </subcellularLocation>
</comment>
<dbReference type="InterPro" id="IPR030429">
    <property type="entry name" value="Sarcospan"/>
</dbReference>
<proteinExistence type="predicted"/>
<reference evidence="7" key="3">
    <citation type="submission" date="2025-09" db="UniProtKB">
        <authorList>
            <consortium name="Ensembl"/>
        </authorList>
    </citation>
    <scope>IDENTIFICATION</scope>
</reference>
<dbReference type="GO" id="GO:0042383">
    <property type="term" value="C:sarcolemma"/>
    <property type="evidence" value="ECO:0007669"/>
    <property type="project" value="TreeGrafter"/>
</dbReference>
<reference evidence="7" key="2">
    <citation type="submission" date="2025-08" db="UniProtKB">
        <authorList>
            <consortium name="Ensembl"/>
        </authorList>
    </citation>
    <scope>IDENTIFICATION</scope>
</reference>
<evidence type="ECO:0000256" key="2">
    <source>
        <dbReference type="ARBA" id="ARBA00022692"/>
    </source>
</evidence>
<feature type="region of interest" description="Disordered" evidence="5">
    <location>
        <begin position="23"/>
        <end position="44"/>
    </location>
</feature>
<protein>
    <submittedName>
        <fullName evidence="7">Sarcospan</fullName>
    </submittedName>
</protein>
<evidence type="ECO:0000313" key="8">
    <source>
        <dbReference type="Proteomes" id="UP000472266"/>
    </source>
</evidence>
<dbReference type="OMA" id="EDIATCC"/>
<evidence type="ECO:0000256" key="5">
    <source>
        <dbReference type="SAM" id="MobiDB-lite"/>
    </source>
</evidence>
<dbReference type="AlphaFoldDB" id="A0A672UQF3"/>